<comment type="similarity">
    <text evidence="2">Belongs to the diuretic hormone class 2 family.</text>
</comment>
<comment type="subcellular location">
    <subcellularLocation>
        <location evidence="1">Secreted</location>
    </subcellularLocation>
</comment>
<dbReference type="InterPro" id="IPR034439">
    <property type="entry name" value="DH2-like"/>
</dbReference>
<evidence type="ECO:0008006" key="7">
    <source>
        <dbReference type="Google" id="ProtNLM"/>
    </source>
</evidence>
<dbReference type="GO" id="GO:0008613">
    <property type="term" value="F:diuretic hormone activity"/>
    <property type="evidence" value="ECO:0007669"/>
    <property type="project" value="InterPro"/>
</dbReference>
<evidence type="ECO:0000313" key="6">
    <source>
        <dbReference type="Proteomes" id="UP001152562"/>
    </source>
</evidence>
<comment type="caution">
    <text evidence="5">The sequence shown here is derived from an EMBL/GenBank/DDBJ whole genome shotgun (WGS) entry which is preliminary data.</text>
</comment>
<evidence type="ECO:0000313" key="5">
    <source>
        <dbReference type="EMBL" id="CAH4037974.1"/>
    </source>
</evidence>
<dbReference type="GO" id="GO:0001664">
    <property type="term" value="F:G protein-coupled receptor binding"/>
    <property type="evidence" value="ECO:0007669"/>
    <property type="project" value="TreeGrafter"/>
</dbReference>
<keyword evidence="3" id="KW-0964">Secreted</keyword>
<accession>A0A9P0TTZ6</accession>
<reference evidence="5" key="1">
    <citation type="submission" date="2022-05" db="EMBL/GenBank/DDBJ databases">
        <authorList>
            <person name="Okamura Y."/>
        </authorList>
    </citation>
    <scope>NUCLEOTIDE SEQUENCE</scope>
</reference>
<proteinExistence type="inferred from homology"/>
<feature type="signal peptide" evidence="4">
    <location>
        <begin position="1"/>
        <end position="24"/>
    </location>
</feature>
<evidence type="ECO:0000256" key="4">
    <source>
        <dbReference type="SAM" id="SignalP"/>
    </source>
</evidence>
<feature type="chain" id="PRO_5040144123" description="Diuretic hormone 31" evidence="4">
    <location>
        <begin position="25"/>
        <end position="105"/>
    </location>
</feature>
<protein>
    <recommendedName>
        <fullName evidence="7">Diuretic hormone 31</fullName>
    </recommendedName>
</protein>
<sequence>MVRISCLFAIFFLGVLLLAIPASAYPRMPSNYYLDDGNYEPEEIMDMLNRLDNYLQQERKIANEKRALDLGLNRGYSGAVHAKHMMGLAAANFAGGPGRKRRDAH</sequence>
<dbReference type="EMBL" id="CALOZG010000085">
    <property type="protein sequence ID" value="CAH4037974.1"/>
    <property type="molecule type" value="Genomic_DNA"/>
</dbReference>
<dbReference type="PANTHER" id="PTHR41146">
    <property type="entry name" value="DIURETIC HORMONE CLASS 2"/>
    <property type="match status" value="1"/>
</dbReference>
<evidence type="ECO:0000256" key="3">
    <source>
        <dbReference type="ARBA" id="ARBA00022525"/>
    </source>
</evidence>
<keyword evidence="6" id="KW-1185">Reference proteome</keyword>
<dbReference type="GO" id="GO:0005615">
    <property type="term" value="C:extracellular space"/>
    <property type="evidence" value="ECO:0007669"/>
    <property type="project" value="TreeGrafter"/>
</dbReference>
<gene>
    <name evidence="5" type="ORF">PIBRA_LOCUS13581</name>
</gene>
<evidence type="ECO:0000256" key="2">
    <source>
        <dbReference type="ARBA" id="ARBA00007773"/>
    </source>
</evidence>
<dbReference type="PANTHER" id="PTHR41146:SF1">
    <property type="entry name" value="DIURETIC HORMONE CLASS 2"/>
    <property type="match status" value="1"/>
</dbReference>
<name>A0A9P0TTZ6_PIEBR</name>
<dbReference type="GO" id="GO:0007589">
    <property type="term" value="P:body fluid secretion"/>
    <property type="evidence" value="ECO:0007669"/>
    <property type="project" value="InterPro"/>
</dbReference>
<organism evidence="5 6">
    <name type="scientific">Pieris brassicae</name>
    <name type="common">White butterfly</name>
    <name type="synonym">Large white butterfly</name>
    <dbReference type="NCBI Taxonomy" id="7116"/>
    <lineage>
        <taxon>Eukaryota</taxon>
        <taxon>Metazoa</taxon>
        <taxon>Ecdysozoa</taxon>
        <taxon>Arthropoda</taxon>
        <taxon>Hexapoda</taxon>
        <taxon>Insecta</taxon>
        <taxon>Pterygota</taxon>
        <taxon>Neoptera</taxon>
        <taxon>Endopterygota</taxon>
        <taxon>Lepidoptera</taxon>
        <taxon>Glossata</taxon>
        <taxon>Ditrysia</taxon>
        <taxon>Papilionoidea</taxon>
        <taxon>Pieridae</taxon>
        <taxon>Pierinae</taxon>
        <taxon>Pieris</taxon>
    </lineage>
</organism>
<keyword evidence="4" id="KW-0732">Signal</keyword>
<dbReference type="OrthoDB" id="6495587at2759"/>
<evidence type="ECO:0000256" key="1">
    <source>
        <dbReference type="ARBA" id="ARBA00004613"/>
    </source>
</evidence>
<dbReference type="Proteomes" id="UP001152562">
    <property type="component" value="Unassembled WGS sequence"/>
</dbReference>
<dbReference type="AlphaFoldDB" id="A0A9P0TTZ6"/>